<accession>A0A183C1H5</accession>
<proteinExistence type="predicted"/>
<organism evidence="1 2">
    <name type="scientific">Globodera pallida</name>
    <name type="common">Potato cyst nematode worm</name>
    <name type="synonym">Heterodera pallida</name>
    <dbReference type="NCBI Taxonomy" id="36090"/>
    <lineage>
        <taxon>Eukaryota</taxon>
        <taxon>Metazoa</taxon>
        <taxon>Ecdysozoa</taxon>
        <taxon>Nematoda</taxon>
        <taxon>Chromadorea</taxon>
        <taxon>Rhabditida</taxon>
        <taxon>Tylenchina</taxon>
        <taxon>Tylenchomorpha</taxon>
        <taxon>Tylenchoidea</taxon>
        <taxon>Heteroderidae</taxon>
        <taxon>Heteroderinae</taxon>
        <taxon>Globodera</taxon>
    </lineage>
</organism>
<evidence type="ECO:0000313" key="2">
    <source>
        <dbReference type="WBParaSite" id="GPLIN_000671900"/>
    </source>
</evidence>
<reference evidence="1" key="1">
    <citation type="submission" date="2013-12" db="EMBL/GenBank/DDBJ databases">
        <authorList>
            <person name="Aslett M."/>
        </authorList>
    </citation>
    <scope>NUCLEOTIDE SEQUENCE [LARGE SCALE GENOMIC DNA]</scope>
    <source>
        <strain evidence="1">Lindley</strain>
    </source>
</reference>
<keyword evidence="1" id="KW-1185">Reference proteome</keyword>
<name>A0A183C1H5_GLOPA</name>
<reference evidence="2" key="3">
    <citation type="submission" date="2016-06" db="UniProtKB">
        <authorList>
            <consortium name="WormBaseParasite"/>
        </authorList>
    </citation>
    <scope>IDENTIFICATION</scope>
</reference>
<evidence type="ECO:0000313" key="1">
    <source>
        <dbReference type="Proteomes" id="UP000050741"/>
    </source>
</evidence>
<protein>
    <submittedName>
        <fullName evidence="2">Uncharacterized protein</fullName>
    </submittedName>
</protein>
<dbReference type="WBParaSite" id="GPLIN_000671900">
    <property type="protein sequence ID" value="GPLIN_000671900"/>
    <property type="gene ID" value="GPLIN_000671900"/>
</dbReference>
<dbReference type="Proteomes" id="UP000050741">
    <property type="component" value="Unassembled WGS sequence"/>
</dbReference>
<dbReference type="AlphaFoldDB" id="A0A183C1H5"/>
<sequence>MPRAVGGQLWQLTFSFAARSLLGMLNVQDNIIFKYAHEKAEHLEEYSSEQIKYIENFKFVLSFSEHTMTPYEVYKVLRAITMEYELNRTQNDAATAIKLPTVYTLFKNFVGNIDNFDNLRRVFINFKRLLYVRTNFNFCTFEPFVDGMPRIEIDEDGDVRAECQDGFHEHPTDFELDQNERRVKLTKLRDNCVQHFRLVVKLQTHQFASEEQAELAKRLCQQYRKVMEQFEKMQLPISHLIPVKKANENEMLNVAAGGVSTRAQSQDIIGKFFNTQDNLCGDNSKIENENLKARDELCEDKFGKEKENSKTIEQNNILHFGKAISINFNAKNVLQQIVPLIIKGVQEIFAEEKAKDADLMLRFNKGPGSLYFKTFELQVTSGGVRVGHPFIRTVICAFIAYLAVLA</sequence>
<reference evidence="1" key="2">
    <citation type="submission" date="2014-05" db="EMBL/GenBank/DDBJ databases">
        <title>The genome and life-stage specific transcriptomes of Globodera pallida elucidate key aspects of plant parasitism by a cyst nematode.</title>
        <authorList>
            <person name="Cotton J.A."/>
            <person name="Lilley C.J."/>
            <person name="Jones L.M."/>
            <person name="Kikuchi T."/>
            <person name="Reid A.J."/>
            <person name="Thorpe P."/>
            <person name="Tsai I.J."/>
            <person name="Beasley H."/>
            <person name="Blok V."/>
            <person name="Cock P.J.A."/>
            <person name="Van den Akker S.E."/>
            <person name="Holroyd N."/>
            <person name="Hunt M."/>
            <person name="Mantelin S."/>
            <person name="Naghra H."/>
            <person name="Pain A."/>
            <person name="Palomares-Rius J.E."/>
            <person name="Zarowiecki M."/>
            <person name="Berriman M."/>
            <person name="Jones J.T."/>
            <person name="Urwin P.E."/>
        </authorList>
    </citation>
    <scope>NUCLEOTIDE SEQUENCE [LARGE SCALE GENOMIC DNA]</scope>
    <source>
        <strain evidence="1">Lindley</strain>
    </source>
</reference>